<feature type="region of interest" description="Disordered" evidence="5">
    <location>
        <begin position="1"/>
        <end position="32"/>
    </location>
</feature>
<comment type="similarity">
    <text evidence="1 3">Belongs to the EXO70 family.</text>
</comment>
<evidence type="ECO:0000256" key="1">
    <source>
        <dbReference type="ARBA" id="ARBA00006756"/>
    </source>
</evidence>
<keyword evidence="8" id="KW-1185">Reference proteome</keyword>
<dbReference type="PANTHER" id="PTHR12542">
    <property type="entry name" value="EXOCYST COMPLEX PROTEIN EXO70"/>
    <property type="match status" value="1"/>
</dbReference>
<evidence type="ECO:0000313" key="8">
    <source>
        <dbReference type="Proteomes" id="UP001497512"/>
    </source>
</evidence>
<dbReference type="Pfam" id="PF03081">
    <property type="entry name" value="Exo70_C"/>
    <property type="match status" value="1"/>
</dbReference>
<keyword evidence="4" id="KW-0175">Coiled coil</keyword>
<feature type="coiled-coil region" evidence="4">
    <location>
        <begin position="38"/>
        <end position="68"/>
    </location>
</feature>
<feature type="coiled-coil region" evidence="4">
    <location>
        <begin position="139"/>
        <end position="177"/>
    </location>
</feature>
<dbReference type="Pfam" id="PF20669">
    <property type="entry name" value="Exo70_N"/>
    <property type="match status" value="1"/>
</dbReference>
<keyword evidence="3" id="KW-0268">Exocytosis</keyword>
<dbReference type="Gene3D" id="1.20.1280.170">
    <property type="entry name" value="Exocyst complex component Exo70"/>
    <property type="match status" value="1"/>
</dbReference>
<proteinExistence type="inferred from homology"/>
<dbReference type="SUPFAM" id="SSF74788">
    <property type="entry name" value="Cullin repeat-like"/>
    <property type="match status" value="1"/>
</dbReference>
<gene>
    <name evidence="7" type="ORF">CSSPTR1EN2_LOCUS16902</name>
</gene>
<evidence type="ECO:0000259" key="6">
    <source>
        <dbReference type="Pfam" id="PF03081"/>
    </source>
</evidence>
<evidence type="ECO:0000313" key="7">
    <source>
        <dbReference type="EMBL" id="CAK9223579.1"/>
    </source>
</evidence>
<dbReference type="Proteomes" id="UP001497512">
    <property type="component" value="Chromosome 4"/>
</dbReference>
<evidence type="ECO:0000256" key="5">
    <source>
        <dbReference type="SAM" id="MobiDB-lite"/>
    </source>
</evidence>
<keyword evidence="2 3" id="KW-0813">Transport</keyword>
<sequence length="725" mass="81730">MGQLELDQSARRAAGRRSFAGGTAGGGGRTPHEQQLLLDGLLATRQKLQKAVENTQELGTQIEASERRLEILRMRHAPLKQALAPLQLWLQTSNANGVGIGSRPIERAIAAASSLLKMFNVMHSLERVLCSGEQPRKDLDAYLAAMMQLEEAMDYLKHNYAAGVRSLQAAVKQLQEEKEQPSGGGVFFIDSYRRRHLHQSLVALQAAAQLHHSEEEAAPELLDAGLLAMALKHLEGEFKRLVQEHSRVMELPATLMPSETSLEDMGAMDLLPPAAGFPPEVIQKLQAILERVGAHNRHHSCLKVYQEARSTQTRLSLQALHVQYLKNITPDLVDGVEWEELQNMIGLWIHHLQLTVKVLYAHERRLACVVFKDLGQSVWAECVGKLAYAGMTAFLQFGEAVARSRRSPEKLCGLLDMFDAMEKSAKSILRVFDGETDGIRSRFQDLQKQVVYGASKTFREISRWIELQNYPLGLDGGVTQLSSYVVNYLKYLVLEYSSPINKVLRIEHSWHIDEDQPEEMDLSTGILHFMQALERHLEARSKEYSNAALRHIFMMNNLYYVRTRAKKSKLGPLLSETWLSDLGRKVEQHALWFQKEAWQPVLVHLSRDGLSSSSGGRSATRELVRQRLRSFASAFEDTCLTQSKWIIPEEDLRVGTQLAVVQAVVPGYRSYLQNFGSFVDSHSSFPNKHVKYSPEIVERMLGELFIPVKAINGNNRHKSNGNHQV</sequence>
<feature type="domain" description="Exocyst complex subunit Exo70 C-terminal" evidence="6">
    <location>
        <begin position="348"/>
        <end position="702"/>
    </location>
</feature>
<dbReference type="InterPro" id="IPR004140">
    <property type="entry name" value="Exo70"/>
</dbReference>
<protein>
    <recommendedName>
        <fullName evidence="3">Exocyst subunit Exo70 family protein</fullName>
    </recommendedName>
</protein>
<dbReference type="InterPro" id="IPR016159">
    <property type="entry name" value="Cullin_repeat-like_dom_sf"/>
</dbReference>
<comment type="function">
    <text evidence="3">Component of the exocyst complex.</text>
</comment>
<accession>A0ABP0UM08</accession>
<dbReference type="InterPro" id="IPR046364">
    <property type="entry name" value="Exo70_C"/>
</dbReference>
<keyword evidence="3" id="KW-0653">Protein transport</keyword>
<organism evidence="7 8">
    <name type="scientific">Sphagnum troendelagicum</name>
    <dbReference type="NCBI Taxonomy" id="128251"/>
    <lineage>
        <taxon>Eukaryota</taxon>
        <taxon>Viridiplantae</taxon>
        <taxon>Streptophyta</taxon>
        <taxon>Embryophyta</taxon>
        <taxon>Bryophyta</taxon>
        <taxon>Sphagnophytina</taxon>
        <taxon>Sphagnopsida</taxon>
        <taxon>Sphagnales</taxon>
        <taxon>Sphagnaceae</taxon>
        <taxon>Sphagnum</taxon>
    </lineage>
</organism>
<reference evidence="7" key="1">
    <citation type="submission" date="2024-02" db="EMBL/GenBank/DDBJ databases">
        <authorList>
            <consortium name="ELIXIR-Norway"/>
            <consortium name="Elixir Norway"/>
        </authorList>
    </citation>
    <scope>NUCLEOTIDE SEQUENCE</scope>
</reference>
<dbReference type="EMBL" id="OZ019896">
    <property type="protein sequence ID" value="CAK9223579.1"/>
    <property type="molecule type" value="Genomic_DNA"/>
</dbReference>
<evidence type="ECO:0000256" key="2">
    <source>
        <dbReference type="ARBA" id="ARBA00022448"/>
    </source>
</evidence>
<name>A0ABP0UM08_9BRYO</name>
<dbReference type="PANTHER" id="PTHR12542:SF85">
    <property type="entry name" value="EXOCYST SUBUNIT EXO70 FAMILY PROTEIN"/>
    <property type="match status" value="1"/>
</dbReference>
<evidence type="ECO:0000256" key="3">
    <source>
        <dbReference type="RuleBase" id="RU365026"/>
    </source>
</evidence>
<evidence type="ECO:0000256" key="4">
    <source>
        <dbReference type="SAM" id="Coils"/>
    </source>
</evidence>